<evidence type="ECO:0000259" key="7">
    <source>
        <dbReference type="Pfam" id="PF04932"/>
    </source>
</evidence>
<dbReference type="InterPro" id="IPR051533">
    <property type="entry name" value="WaaL-like"/>
</dbReference>
<feature type="transmembrane region" description="Helical" evidence="6">
    <location>
        <begin position="37"/>
        <end position="59"/>
    </location>
</feature>
<comment type="subcellular location">
    <subcellularLocation>
        <location evidence="1">Membrane</location>
        <topology evidence="1">Multi-pass membrane protein</topology>
    </subcellularLocation>
</comment>
<feature type="transmembrane region" description="Helical" evidence="6">
    <location>
        <begin position="216"/>
        <end position="234"/>
    </location>
</feature>
<evidence type="ECO:0000256" key="4">
    <source>
        <dbReference type="ARBA" id="ARBA00023136"/>
    </source>
</evidence>
<feature type="region of interest" description="Disordered" evidence="5">
    <location>
        <begin position="437"/>
        <end position="468"/>
    </location>
</feature>
<dbReference type="PANTHER" id="PTHR37422">
    <property type="entry name" value="TEICHURONIC ACID BIOSYNTHESIS PROTEIN TUAE"/>
    <property type="match status" value="1"/>
</dbReference>
<sequence>MADSFTSAVMVALSIAALLTLLSALRKVKARGEWNSAATFGAVMVASTASCVELFVTYMGKWTMHRNAFKTVTWDVPSSAHQIMRLLALLCAVYVVVVFIIRLKRPNTPVNVPAVFFLLVELVCAESALLHGDNPFRPLSLVFLAVVAVCTVAPRGLGIHIGVGTACLVAAIASGFTFAVQKDFSVFACTSDGTGSDKCGLMGFDFRGIMENGNALAIYLAIAIPFIYIAFGSWEGPVLSGYVLCLIMLTGGRSGMGAGLLAFVVLLVMRPNIRKPIEAPARTRLLYVLLAGLMAVGFAMPYMATDPAAYHGRAGLWILAKAALSDTATLIYGTGVLGWQHVRDSGRIDPSASYSVHNEWLQVLYSSGLIGFVAFLAALGFLIWRARPNYSLVVGCVLVPVFMLGITERPWPIDTSDWMTWAIPAALLCYPASQRRSEQNSPPLQSRAKSVPVGAAGSGRRAGADVAG</sequence>
<feature type="transmembrane region" description="Helical" evidence="6">
    <location>
        <begin position="390"/>
        <end position="407"/>
    </location>
</feature>
<evidence type="ECO:0000256" key="2">
    <source>
        <dbReference type="ARBA" id="ARBA00022692"/>
    </source>
</evidence>
<keyword evidence="3 6" id="KW-1133">Transmembrane helix</keyword>
<reference evidence="8 9" key="1">
    <citation type="journal article" date="2019" name="Emerg. Microbes Infect.">
        <title>Comprehensive subspecies identification of 175 nontuberculous mycobacteria species based on 7547 genomic profiles.</title>
        <authorList>
            <person name="Matsumoto Y."/>
            <person name="Kinjo T."/>
            <person name="Motooka D."/>
            <person name="Nabeya D."/>
            <person name="Jung N."/>
            <person name="Uechi K."/>
            <person name="Horii T."/>
            <person name="Iida T."/>
            <person name="Fujita J."/>
            <person name="Nakamura S."/>
        </authorList>
    </citation>
    <scope>NUCLEOTIDE SEQUENCE [LARGE SCALE GENOMIC DNA]</scope>
    <source>
        <strain evidence="8 9">JCM 14742</strain>
    </source>
</reference>
<keyword evidence="9" id="KW-1185">Reference proteome</keyword>
<feature type="transmembrane region" description="Helical" evidence="6">
    <location>
        <begin position="6"/>
        <end position="25"/>
    </location>
</feature>
<organism evidence="8 9">
    <name type="scientific">Mycobacterium parmense</name>
    <dbReference type="NCBI Taxonomy" id="185642"/>
    <lineage>
        <taxon>Bacteria</taxon>
        <taxon>Bacillati</taxon>
        <taxon>Actinomycetota</taxon>
        <taxon>Actinomycetes</taxon>
        <taxon>Mycobacteriales</taxon>
        <taxon>Mycobacteriaceae</taxon>
        <taxon>Mycobacterium</taxon>
        <taxon>Mycobacterium simiae complex</taxon>
    </lineage>
</organism>
<dbReference type="Pfam" id="PF04932">
    <property type="entry name" value="Wzy_C"/>
    <property type="match status" value="1"/>
</dbReference>
<feature type="transmembrane region" description="Helical" evidence="6">
    <location>
        <begin position="254"/>
        <end position="273"/>
    </location>
</feature>
<dbReference type="RefSeq" id="WP_085269797.1">
    <property type="nucleotide sequence ID" value="NZ_AP022614.1"/>
</dbReference>
<dbReference type="InterPro" id="IPR007016">
    <property type="entry name" value="O-antigen_ligase-rel_domated"/>
</dbReference>
<evidence type="ECO:0000313" key="8">
    <source>
        <dbReference type="EMBL" id="BBZ48192.1"/>
    </source>
</evidence>
<proteinExistence type="predicted"/>
<dbReference type="Proteomes" id="UP000467105">
    <property type="component" value="Chromosome"/>
</dbReference>
<evidence type="ECO:0000313" key="9">
    <source>
        <dbReference type="Proteomes" id="UP000467105"/>
    </source>
</evidence>
<feature type="transmembrane region" description="Helical" evidence="6">
    <location>
        <begin position="360"/>
        <end position="384"/>
    </location>
</feature>
<dbReference type="PANTHER" id="PTHR37422:SF13">
    <property type="entry name" value="LIPOPOLYSACCHARIDE BIOSYNTHESIS PROTEIN PA4999-RELATED"/>
    <property type="match status" value="1"/>
</dbReference>
<name>A0A7I7Z3E4_9MYCO</name>
<dbReference type="AlphaFoldDB" id="A0A7I7Z3E4"/>
<keyword evidence="2 6" id="KW-0812">Transmembrane</keyword>
<evidence type="ECO:0000256" key="1">
    <source>
        <dbReference type="ARBA" id="ARBA00004141"/>
    </source>
</evidence>
<protein>
    <recommendedName>
        <fullName evidence="7">O-antigen ligase-related domain-containing protein</fullName>
    </recommendedName>
</protein>
<feature type="compositionally biased region" description="Polar residues" evidence="5">
    <location>
        <begin position="439"/>
        <end position="448"/>
    </location>
</feature>
<dbReference type="OrthoDB" id="4707452at2"/>
<feature type="transmembrane region" description="Helical" evidence="6">
    <location>
        <begin position="110"/>
        <end position="130"/>
    </location>
</feature>
<dbReference type="GO" id="GO:0016020">
    <property type="term" value="C:membrane"/>
    <property type="evidence" value="ECO:0007669"/>
    <property type="project" value="UniProtKB-SubCell"/>
</dbReference>
<keyword evidence="4 6" id="KW-0472">Membrane</keyword>
<feature type="transmembrane region" description="Helical" evidence="6">
    <location>
        <begin position="83"/>
        <end position="103"/>
    </location>
</feature>
<dbReference type="EMBL" id="AP022614">
    <property type="protein sequence ID" value="BBZ48192.1"/>
    <property type="molecule type" value="Genomic_DNA"/>
</dbReference>
<evidence type="ECO:0000256" key="3">
    <source>
        <dbReference type="ARBA" id="ARBA00022989"/>
    </source>
</evidence>
<feature type="domain" description="O-antigen ligase-related" evidence="7">
    <location>
        <begin position="242"/>
        <end position="376"/>
    </location>
</feature>
<feature type="compositionally biased region" description="Low complexity" evidence="5">
    <location>
        <begin position="453"/>
        <end position="468"/>
    </location>
</feature>
<gene>
    <name evidence="8" type="ORF">MPRM_54730</name>
</gene>
<evidence type="ECO:0000256" key="5">
    <source>
        <dbReference type="SAM" id="MobiDB-lite"/>
    </source>
</evidence>
<evidence type="ECO:0000256" key="6">
    <source>
        <dbReference type="SAM" id="Phobius"/>
    </source>
</evidence>
<accession>A0A7I7Z3E4</accession>
<feature type="transmembrane region" description="Helical" evidence="6">
    <location>
        <begin position="285"/>
        <end position="304"/>
    </location>
</feature>